<dbReference type="RefSeq" id="WP_341396948.1">
    <property type="nucleotide sequence ID" value="NZ_JBBUTI010000001.1"/>
</dbReference>
<evidence type="ECO:0000313" key="3">
    <source>
        <dbReference type="EMBL" id="MEK8044787.1"/>
    </source>
</evidence>
<dbReference type="InterPro" id="IPR006016">
    <property type="entry name" value="UspA"/>
</dbReference>
<evidence type="ECO:0000313" key="4">
    <source>
        <dbReference type="Proteomes" id="UP001379945"/>
    </source>
</evidence>
<gene>
    <name evidence="3" type="ORF">AACH00_00345</name>
</gene>
<dbReference type="Gene3D" id="3.40.50.620">
    <property type="entry name" value="HUPs"/>
    <property type="match status" value="1"/>
</dbReference>
<dbReference type="InterPro" id="IPR014729">
    <property type="entry name" value="Rossmann-like_a/b/a_fold"/>
</dbReference>
<sequence length="147" mass="15399">MLLLVPVDGSLAGMDAVRHVWTLARQGLDVQVLLANVQDGPHLYEVVLAHDADLLAGASHDAGEHVLAPAMALLRSAKVPVRGEVLIGEPGHQLVDLAEREQCHGIVMGSQGVGLLGGARLGSVCQWVLLHASVPVTIVRHAAPDTD</sequence>
<proteinExistence type="inferred from homology"/>
<name>A0ABU9BYW7_9BURK</name>
<feature type="domain" description="UspA" evidence="2">
    <location>
        <begin position="4"/>
        <end position="140"/>
    </location>
</feature>
<dbReference type="PANTHER" id="PTHR31964">
    <property type="entry name" value="ADENINE NUCLEOTIDE ALPHA HYDROLASES-LIKE SUPERFAMILY PROTEIN"/>
    <property type="match status" value="1"/>
</dbReference>
<accession>A0ABU9BYW7</accession>
<evidence type="ECO:0000259" key="2">
    <source>
        <dbReference type="Pfam" id="PF00582"/>
    </source>
</evidence>
<keyword evidence="4" id="KW-1185">Reference proteome</keyword>
<dbReference type="InterPro" id="IPR006015">
    <property type="entry name" value="Universal_stress_UspA"/>
</dbReference>
<reference evidence="3 4" key="1">
    <citation type="submission" date="2024-04" db="EMBL/GenBank/DDBJ databases">
        <title>Novel species of the genus Ideonella isolated from streams.</title>
        <authorList>
            <person name="Lu H."/>
        </authorList>
    </citation>
    <scope>NUCLEOTIDE SEQUENCE [LARGE SCALE GENOMIC DNA]</scope>
    <source>
        <strain evidence="3 4">LYT19W</strain>
    </source>
</reference>
<evidence type="ECO:0000256" key="1">
    <source>
        <dbReference type="ARBA" id="ARBA00008791"/>
    </source>
</evidence>
<dbReference type="EMBL" id="JBBUTI010000001">
    <property type="protein sequence ID" value="MEK8044787.1"/>
    <property type="molecule type" value="Genomic_DNA"/>
</dbReference>
<comment type="similarity">
    <text evidence="1">Belongs to the universal stress protein A family.</text>
</comment>
<comment type="caution">
    <text evidence="3">The sequence shown here is derived from an EMBL/GenBank/DDBJ whole genome shotgun (WGS) entry which is preliminary data.</text>
</comment>
<dbReference type="Proteomes" id="UP001379945">
    <property type="component" value="Unassembled WGS sequence"/>
</dbReference>
<organism evidence="3 4">
    <name type="scientific">Ideonella margarita</name>
    <dbReference type="NCBI Taxonomy" id="2984191"/>
    <lineage>
        <taxon>Bacteria</taxon>
        <taxon>Pseudomonadati</taxon>
        <taxon>Pseudomonadota</taxon>
        <taxon>Betaproteobacteria</taxon>
        <taxon>Burkholderiales</taxon>
        <taxon>Sphaerotilaceae</taxon>
        <taxon>Ideonella</taxon>
    </lineage>
</organism>
<dbReference type="CDD" id="cd23659">
    <property type="entry name" value="USP_At3g01520-like"/>
    <property type="match status" value="1"/>
</dbReference>
<dbReference type="PANTHER" id="PTHR31964:SF113">
    <property type="entry name" value="USPA DOMAIN-CONTAINING PROTEIN"/>
    <property type="match status" value="1"/>
</dbReference>
<dbReference type="PRINTS" id="PR01438">
    <property type="entry name" value="UNVRSLSTRESS"/>
</dbReference>
<protein>
    <submittedName>
        <fullName evidence="3">Universal stress protein</fullName>
    </submittedName>
</protein>
<dbReference type="Pfam" id="PF00582">
    <property type="entry name" value="Usp"/>
    <property type="match status" value="1"/>
</dbReference>
<dbReference type="SUPFAM" id="SSF52402">
    <property type="entry name" value="Adenine nucleotide alpha hydrolases-like"/>
    <property type="match status" value="1"/>
</dbReference>